<protein>
    <recommendedName>
        <fullName evidence="2">FERM N-terminal domain-containing protein</fullName>
    </recommendedName>
</protein>
<dbReference type="Pfam" id="PF09379">
    <property type="entry name" value="FERM_N"/>
    <property type="match status" value="1"/>
</dbReference>
<sequence length="478" mass="53947">MELTTSENDNTDDEGEYKSVVWKSTCSTQMPSIPTIFNLVSAKTETMTTESDTGIEVNGSEQSEIQNEQTETSNEPDHQKAENTEVTENPGSPNPVEPEQVNAIESPSSPTSPGQKSPGKPKKEAHESKGISRFLPPWLKKQRSLSQPEPKEETTDKIDGSPEGNQEKDGEVNNKDEIPAEGQPVETEAESPEKKADADHTDIQVSIEENKEVETQEVDEKDDQHEDEKEIKQKLPAEIKKDIPSKAPKKVKTVPCKVMLLDKTEYSCDIEKRAKGQSLFVKVCEHLNLLETDYFGLIYNNAEQKWALRTGKGFKPLLRQTTYYPRRIFRLNQLTDYRSNVTNTCKKIPEAFINSLPGSLLKTPIMGKTSDLTDVKKAIIDTLKQEGKTQKEISQQIGCSQSAVSRHLNGKSVGRKQCGRKRCTTRRGDRTLRKIVEKDRFQTLGNLRKQWTESGVETSRATVHRRVQEMGYRCRIPQ</sequence>
<dbReference type="InterPro" id="IPR011991">
    <property type="entry name" value="ArsR-like_HTH"/>
</dbReference>
<name>A0ABN9LMI6_9NEOB</name>
<dbReference type="InterPro" id="IPR018979">
    <property type="entry name" value="FERM_N"/>
</dbReference>
<evidence type="ECO:0000256" key="1">
    <source>
        <dbReference type="SAM" id="MobiDB-lite"/>
    </source>
</evidence>
<keyword evidence="4" id="KW-1185">Reference proteome</keyword>
<feature type="compositionally biased region" description="Basic and acidic residues" evidence="1">
    <location>
        <begin position="121"/>
        <end position="130"/>
    </location>
</feature>
<evidence type="ECO:0000313" key="4">
    <source>
        <dbReference type="Proteomes" id="UP001176940"/>
    </source>
</evidence>
<dbReference type="Gene3D" id="3.10.20.90">
    <property type="entry name" value="Phosphatidylinositol 3-kinase Catalytic Subunit, Chain A, domain 1"/>
    <property type="match status" value="1"/>
</dbReference>
<dbReference type="Proteomes" id="UP001176940">
    <property type="component" value="Unassembled WGS sequence"/>
</dbReference>
<comment type="caution">
    <text evidence="3">The sequence shown here is derived from an EMBL/GenBank/DDBJ whole genome shotgun (WGS) entry which is preliminary data.</text>
</comment>
<gene>
    <name evidence="3" type="ORF">RIMI_LOCUS10969609</name>
</gene>
<dbReference type="CDD" id="cd00090">
    <property type="entry name" value="HTH_ARSR"/>
    <property type="match status" value="1"/>
</dbReference>
<feature type="compositionally biased region" description="Basic and acidic residues" evidence="1">
    <location>
        <begin position="191"/>
        <end position="214"/>
    </location>
</feature>
<feature type="compositionally biased region" description="Polar residues" evidence="1">
    <location>
        <begin position="59"/>
        <end position="73"/>
    </location>
</feature>
<dbReference type="InterPro" id="IPR029071">
    <property type="entry name" value="Ubiquitin-like_domsf"/>
</dbReference>
<dbReference type="PANTHER" id="PTHR23280">
    <property type="entry name" value="4.1 G PROTEIN"/>
    <property type="match status" value="1"/>
</dbReference>
<evidence type="ECO:0000313" key="3">
    <source>
        <dbReference type="EMBL" id="CAJ0945649.1"/>
    </source>
</evidence>
<organism evidence="3 4">
    <name type="scientific">Ranitomeya imitator</name>
    <name type="common">mimic poison frog</name>
    <dbReference type="NCBI Taxonomy" id="111125"/>
    <lineage>
        <taxon>Eukaryota</taxon>
        <taxon>Metazoa</taxon>
        <taxon>Chordata</taxon>
        <taxon>Craniata</taxon>
        <taxon>Vertebrata</taxon>
        <taxon>Euteleostomi</taxon>
        <taxon>Amphibia</taxon>
        <taxon>Batrachia</taxon>
        <taxon>Anura</taxon>
        <taxon>Neobatrachia</taxon>
        <taxon>Hyloidea</taxon>
        <taxon>Dendrobatidae</taxon>
        <taxon>Dendrobatinae</taxon>
        <taxon>Ranitomeya</taxon>
    </lineage>
</organism>
<dbReference type="Gene3D" id="1.10.10.60">
    <property type="entry name" value="Homeodomain-like"/>
    <property type="match status" value="1"/>
</dbReference>
<dbReference type="InterPro" id="IPR009057">
    <property type="entry name" value="Homeodomain-like_sf"/>
</dbReference>
<feature type="compositionally biased region" description="Basic and acidic residues" evidence="1">
    <location>
        <begin position="149"/>
        <end position="178"/>
    </location>
</feature>
<proteinExistence type="predicted"/>
<feature type="domain" description="FERM N-terminal" evidence="2">
    <location>
        <begin position="258"/>
        <end position="304"/>
    </location>
</feature>
<feature type="compositionally biased region" description="Basic and acidic residues" evidence="1">
    <location>
        <begin position="222"/>
        <end position="232"/>
    </location>
</feature>
<feature type="compositionally biased region" description="Low complexity" evidence="1">
    <location>
        <begin position="106"/>
        <end position="118"/>
    </location>
</feature>
<evidence type="ECO:0000259" key="2">
    <source>
        <dbReference type="Pfam" id="PF09379"/>
    </source>
</evidence>
<accession>A0ABN9LMI6</accession>
<dbReference type="PANTHER" id="PTHR23280:SF42">
    <property type="entry name" value="BAND 4.1-LIKE PROTEIN 2 ISOFORM X1"/>
    <property type="match status" value="1"/>
</dbReference>
<dbReference type="SUPFAM" id="SSF46689">
    <property type="entry name" value="Homeodomain-like"/>
    <property type="match status" value="1"/>
</dbReference>
<feature type="non-terminal residue" evidence="3">
    <location>
        <position position="478"/>
    </location>
</feature>
<feature type="region of interest" description="Disordered" evidence="1">
    <location>
        <begin position="44"/>
        <end position="232"/>
    </location>
</feature>
<reference evidence="3" key="1">
    <citation type="submission" date="2023-07" db="EMBL/GenBank/DDBJ databases">
        <authorList>
            <person name="Stuckert A."/>
        </authorList>
    </citation>
    <scope>NUCLEOTIDE SEQUENCE</scope>
</reference>
<dbReference type="EMBL" id="CAUEEQ010024297">
    <property type="protein sequence ID" value="CAJ0945649.1"/>
    <property type="molecule type" value="Genomic_DNA"/>
</dbReference>
<dbReference type="SUPFAM" id="SSF54236">
    <property type="entry name" value="Ubiquitin-like"/>
    <property type="match status" value="1"/>
</dbReference>